<comment type="caution">
    <text evidence="2">The sequence shown here is derived from an EMBL/GenBank/DDBJ whole genome shotgun (WGS) entry which is preliminary data.</text>
</comment>
<reference evidence="2 3" key="1">
    <citation type="submission" date="2013-09" db="EMBL/GenBank/DDBJ databases">
        <title>Corchorus capsularis genome sequencing.</title>
        <authorList>
            <person name="Alam M."/>
            <person name="Haque M.S."/>
            <person name="Islam M.S."/>
            <person name="Emdad E.M."/>
            <person name="Islam M.M."/>
            <person name="Ahmed B."/>
            <person name="Halim A."/>
            <person name="Hossen Q.M.M."/>
            <person name="Hossain M.Z."/>
            <person name="Ahmed R."/>
            <person name="Khan M.M."/>
            <person name="Islam R."/>
            <person name="Rashid M.M."/>
            <person name="Khan S.A."/>
            <person name="Rahman M.S."/>
            <person name="Alam M."/>
        </authorList>
    </citation>
    <scope>NUCLEOTIDE SEQUENCE [LARGE SCALE GENOMIC DNA]</scope>
    <source>
        <strain evidence="3">cv. CVL-1</strain>
        <tissue evidence="2">Whole seedling</tissue>
    </source>
</reference>
<sequence length="92" mass="9520">IGSSDLANLESGLLLSKNAILPPSLLCSAGYSELKKIPSTGYNPQPPLSAMGHQSRWEFYSAPFHGSNPPNSATNTTTTTSSSSSASASGLY</sequence>
<accession>A0A1R3K4R7</accession>
<dbReference type="AlphaFoldDB" id="A0A1R3K4R7"/>
<proteinExistence type="predicted"/>
<dbReference type="Gramene" id="OMP02081">
    <property type="protein sequence ID" value="OMP02081"/>
    <property type="gene ID" value="CCACVL1_02925"/>
</dbReference>
<feature type="region of interest" description="Disordered" evidence="1">
    <location>
        <begin position="61"/>
        <end position="92"/>
    </location>
</feature>
<organism evidence="2 3">
    <name type="scientific">Corchorus capsularis</name>
    <name type="common">Jute</name>
    <dbReference type="NCBI Taxonomy" id="210143"/>
    <lineage>
        <taxon>Eukaryota</taxon>
        <taxon>Viridiplantae</taxon>
        <taxon>Streptophyta</taxon>
        <taxon>Embryophyta</taxon>
        <taxon>Tracheophyta</taxon>
        <taxon>Spermatophyta</taxon>
        <taxon>Magnoliopsida</taxon>
        <taxon>eudicotyledons</taxon>
        <taxon>Gunneridae</taxon>
        <taxon>Pentapetalae</taxon>
        <taxon>rosids</taxon>
        <taxon>malvids</taxon>
        <taxon>Malvales</taxon>
        <taxon>Malvaceae</taxon>
        <taxon>Grewioideae</taxon>
        <taxon>Apeibeae</taxon>
        <taxon>Corchorus</taxon>
    </lineage>
</organism>
<evidence type="ECO:0000256" key="1">
    <source>
        <dbReference type="SAM" id="MobiDB-lite"/>
    </source>
</evidence>
<feature type="non-terminal residue" evidence="2">
    <location>
        <position position="1"/>
    </location>
</feature>
<protein>
    <submittedName>
        <fullName evidence="2">Protein F16F9.4</fullName>
    </submittedName>
</protein>
<gene>
    <name evidence="2" type="ORF">CCACVL1_02925</name>
</gene>
<feature type="compositionally biased region" description="Low complexity" evidence="1">
    <location>
        <begin position="67"/>
        <end position="92"/>
    </location>
</feature>
<evidence type="ECO:0000313" key="2">
    <source>
        <dbReference type="EMBL" id="OMP02081.1"/>
    </source>
</evidence>
<dbReference type="Proteomes" id="UP000188268">
    <property type="component" value="Unassembled WGS sequence"/>
</dbReference>
<dbReference type="EMBL" id="AWWV01006305">
    <property type="protein sequence ID" value="OMP02081.1"/>
    <property type="molecule type" value="Genomic_DNA"/>
</dbReference>
<evidence type="ECO:0000313" key="3">
    <source>
        <dbReference type="Proteomes" id="UP000188268"/>
    </source>
</evidence>
<keyword evidence="3" id="KW-1185">Reference proteome</keyword>
<name>A0A1R3K4R7_COCAP</name>